<keyword evidence="3" id="KW-1185">Reference proteome</keyword>
<evidence type="ECO:0000256" key="1">
    <source>
        <dbReference type="SAM" id="MobiDB-lite"/>
    </source>
</evidence>
<accession>A0AAV6PXM1</accession>
<feature type="compositionally biased region" description="Pro residues" evidence="1">
    <location>
        <begin position="124"/>
        <end position="146"/>
    </location>
</feature>
<dbReference type="Proteomes" id="UP000693946">
    <property type="component" value="Linkage Group LG9"/>
</dbReference>
<proteinExistence type="predicted"/>
<reference evidence="2 3" key="1">
    <citation type="journal article" date="2021" name="Sci. Rep.">
        <title>Chromosome anchoring in Senegalese sole (Solea senegalensis) reveals sex-associated markers and genome rearrangements in flatfish.</title>
        <authorList>
            <person name="Guerrero-Cozar I."/>
            <person name="Gomez-Garrido J."/>
            <person name="Berbel C."/>
            <person name="Martinez-Blanch J.F."/>
            <person name="Alioto T."/>
            <person name="Claros M.G."/>
            <person name="Gagnaire P.A."/>
            <person name="Manchado M."/>
        </authorList>
    </citation>
    <scope>NUCLEOTIDE SEQUENCE [LARGE SCALE GENOMIC DNA]</scope>
    <source>
        <strain evidence="2">Sse05_10M</strain>
    </source>
</reference>
<evidence type="ECO:0000313" key="3">
    <source>
        <dbReference type="Proteomes" id="UP000693946"/>
    </source>
</evidence>
<feature type="region of interest" description="Disordered" evidence="1">
    <location>
        <begin position="1"/>
        <end position="25"/>
    </location>
</feature>
<gene>
    <name evidence="2" type="ORF">JOB18_046018</name>
</gene>
<organism evidence="2 3">
    <name type="scientific">Solea senegalensis</name>
    <name type="common">Senegalese sole</name>
    <dbReference type="NCBI Taxonomy" id="28829"/>
    <lineage>
        <taxon>Eukaryota</taxon>
        <taxon>Metazoa</taxon>
        <taxon>Chordata</taxon>
        <taxon>Craniata</taxon>
        <taxon>Vertebrata</taxon>
        <taxon>Euteleostomi</taxon>
        <taxon>Actinopterygii</taxon>
        <taxon>Neopterygii</taxon>
        <taxon>Teleostei</taxon>
        <taxon>Neoteleostei</taxon>
        <taxon>Acanthomorphata</taxon>
        <taxon>Carangaria</taxon>
        <taxon>Pleuronectiformes</taxon>
        <taxon>Pleuronectoidei</taxon>
        <taxon>Soleidae</taxon>
        <taxon>Solea</taxon>
    </lineage>
</organism>
<dbReference type="AlphaFoldDB" id="A0AAV6PXM1"/>
<protein>
    <submittedName>
        <fullName evidence="2">Uncharacterized protein</fullName>
    </submittedName>
</protein>
<evidence type="ECO:0000313" key="2">
    <source>
        <dbReference type="EMBL" id="KAG7476109.1"/>
    </source>
</evidence>
<feature type="region of interest" description="Disordered" evidence="1">
    <location>
        <begin position="122"/>
        <end position="146"/>
    </location>
</feature>
<feature type="compositionally biased region" description="Pro residues" evidence="1">
    <location>
        <begin position="12"/>
        <end position="21"/>
    </location>
</feature>
<dbReference type="EMBL" id="JAGKHQ010000021">
    <property type="protein sequence ID" value="KAG7476109.1"/>
    <property type="molecule type" value="Genomic_DNA"/>
</dbReference>
<comment type="caution">
    <text evidence="2">The sequence shown here is derived from an EMBL/GenBank/DDBJ whole genome shotgun (WGS) entry which is preliminary data.</text>
</comment>
<name>A0AAV6PXM1_SOLSE</name>
<sequence>MWQLPVTRHQSSPPPPPPPPAMFTSTAHTHTHTHTHIYSRHTNMQGVIFPCSDLRCSWLQTPDPPPPRNTRPQAAAVAAQEERCPLVETVVNKKMKNDKAFFITSAAGASTVARVCRLFQQDAPPAPAPAPPAPAPPAPPAPAAAV</sequence>